<dbReference type="EnsemblMetazoa" id="PPA32668.1">
    <property type="protein sequence ID" value="PPA32668.1"/>
    <property type="gene ID" value="WBGene00205528"/>
</dbReference>
<protein>
    <submittedName>
        <fullName evidence="1">Uncharacterized protein</fullName>
    </submittedName>
</protein>
<organism evidence="1 2">
    <name type="scientific">Pristionchus pacificus</name>
    <name type="common">Parasitic nematode worm</name>
    <dbReference type="NCBI Taxonomy" id="54126"/>
    <lineage>
        <taxon>Eukaryota</taxon>
        <taxon>Metazoa</taxon>
        <taxon>Ecdysozoa</taxon>
        <taxon>Nematoda</taxon>
        <taxon>Chromadorea</taxon>
        <taxon>Rhabditida</taxon>
        <taxon>Rhabditina</taxon>
        <taxon>Diplogasteromorpha</taxon>
        <taxon>Diplogasteroidea</taxon>
        <taxon>Neodiplogasteridae</taxon>
        <taxon>Pristionchus</taxon>
    </lineage>
</organism>
<evidence type="ECO:0000313" key="2">
    <source>
        <dbReference type="Proteomes" id="UP000005239"/>
    </source>
</evidence>
<name>A0A2A6BPU6_PRIPA</name>
<keyword evidence="2" id="KW-1185">Reference proteome</keyword>
<evidence type="ECO:0000313" key="1">
    <source>
        <dbReference type="EnsemblMetazoa" id="PPA32668.1"/>
    </source>
</evidence>
<dbReference type="Proteomes" id="UP000005239">
    <property type="component" value="Unassembled WGS sequence"/>
</dbReference>
<gene>
    <name evidence="1" type="primary">WBGene00205528</name>
</gene>
<accession>A0A2A6BPU6</accession>
<sequence length="582" mass="66787">MSTGNETINLASLHEDIIRRIIRFDERYDIQLVLKSRLISKSWNTIALDYLSNRRNLPEIELVEIAGTHAWPDFLEPVVRFIEGTVLLVTIPHISMYASGIGMNRWTEIMSKSEKSKIVDTSCFKYPIPLPTGDDQPFYAAIVAAICGFWYWCGGVSLLMVVGTVMLPISMLIGLCYYKFYEREITAASRLIRTFQRFSQIKRLQLCDLEEHTFSIVEKRIGDIIIMNLEANALKFGASAKTTKSIRRTVALCRRHSVRHVCLYLQETVEDTYFRKFVSELMKIGVKLDVFDCQSFDPQPWLGHTQMWWDQLANDLSSLQISLRMITKADPDFSTYYARRGMEAHFQFRKFGDGDILAPSLLFAFSMFFDNNEASVATLPPDIIHRLVRCDNPSTNKMRLISHSWNTVVLEFLSHRHNLPPLERVFFSQGPFRHEGNSDYVKQLRMYALVPEKFIEKERVGAGLIVHDGERKKICGRMNKICRKNAVQKVLISICKFKDDFDFGQFVIDLAEIGVQLDLYDTECRNTPLVFGQGQDCSPQSVADERKRTFDQRESGVSHSGTYPGPDEFSVSFVPAGTKMEN</sequence>
<reference evidence="1" key="2">
    <citation type="submission" date="2022-06" db="UniProtKB">
        <authorList>
            <consortium name="EnsemblMetazoa"/>
        </authorList>
    </citation>
    <scope>IDENTIFICATION</scope>
    <source>
        <strain evidence="1">PS312</strain>
    </source>
</reference>
<proteinExistence type="predicted"/>
<accession>A0A8R1ULC3</accession>
<dbReference type="AlphaFoldDB" id="A0A2A6BPU6"/>
<reference evidence="2" key="1">
    <citation type="journal article" date="2008" name="Nat. Genet.">
        <title>The Pristionchus pacificus genome provides a unique perspective on nematode lifestyle and parasitism.</title>
        <authorList>
            <person name="Dieterich C."/>
            <person name="Clifton S.W."/>
            <person name="Schuster L.N."/>
            <person name="Chinwalla A."/>
            <person name="Delehaunty K."/>
            <person name="Dinkelacker I."/>
            <person name="Fulton L."/>
            <person name="Fulton R."/>
            <person name="Godfrey J."/>
            <person name="Minx P."/>
            <person name="Mitreva M."/>
            <person name="Roeseler W."/>
            <person name="Tian H."/>
            <person name="Witte H."/>
            <person name="Yang S.P."/>
            <person name="Wilson R.K."/>
            <person name="Sommer R.J."/>
        </authorList>
    </citation>
    <scope>NUCLEOTIDE SEQUENCE [LARGE SCALE GENOMIC DNA]</scope>
    <source>
        <strain evidence="2">PS312</strain>
    </source>
</reference>